<gene>
    <name evidence="2" type="ORF">CSUI_011394</name>
</gene>
<dbReference type="AlphaFoldDB" id="A0A2C6KEN2"/>
<dbReference type="Proteomes" id="UP000221165">
    <property type="component" value="Unassembled WGS sequence"/>
</dbReference>
<evidence type="ECO:0000313" key="3">
    <source>
        <dbReference type="Proteomes" id="UP000221165"/>
    </source>
</evidence>
<feature type="non-terminal residue" evidence="2">
    <location>
        <position position="38"/>
    </location>
</feature>
<feature type="compositionally biased region" description="Basic and acidic residues" evidence="1">
    <location>
        <begin position="17"/>
        <end position="38"/>
    </location>
</feature>
<sequence length="38" mass="4364">MKRNKKKRHAEGEEAEGEGKIDGNEEGYLEKQGEEEMV</sequence>
<proteinExistence type="predicted"/>
<dbReference type="GeneID" id="94434704"/>
<reference evidence="2 3" key="1">
    <citation type="journal article" date="2017" name="Int. J. Parasitol.">
        <title>The genome of the protozoan parasite Cystoisospora suis and a reverse vaccinology approach to identify vaccine candidates.</title>
        <authorList>
            <person name="Palmieri N."/>
            <person name="Shrestha A."/>
            <person name="Ruttkowski B."/>
            <person name="Beck T."/>
            <person name="Vogl C."/>
            <person name="Tomley F."/>
            <person name="Blake D.P."/>
            <person name="Joachim A."/>
        </authorList>
    </citation>
    <scope>NUCLEOTIDE SEQUENCE [LARGE SCALE GENOMIC DNA]</scope>
    <source>
        <strain evidence="2 3">Wien I</strain>
    </source>
</reference>
<accession>A0A2C6KEN2</accession>
<name>A0A2C6KEN2_9APIC</name>
<dbReference type="EMBL" id="MIGC01011264">
    <property type="protein sequence ID" value="PHJ14796.1"/>
    <property type="molecule type" value="Genomic_DNA"/>
</dbReference>
<feature type="region of interest" description="Disordered" evidence="1">
    <location>
        <begin position="1"/>
        <end position="38"/>
    </location>
</feature>
<protein>
    <submittedName>
        <fullName evidence="2">Uncharacterized protein</fullName>
    </submittedName>
</protein>
<dbReference type="RefSeq" id="XP_067916531.1">
    <property type="nucleotide sequence ID" value="XM_068071493.1"/>
</dbReference>
<evidence type="ECO:0000256" key="1">
    <source>
        <dbReference type="SAM" id="MobiDB-lite"/>
    </source>
</evidence>
<keyword evidence="3" id="KW-1185">Reference proteome</keyword>
<comment type="caution">
    <text evidence="2">The sequence shown here is derived from an EMBL/GenBank/DDBJ whole genome shotgun (WGS) entry which is preliminary data.</text>
</comment>
<evidence type="ECO:0000313" key="2">
    <source>
        <dbReference type="EMBL" id="PHJ14796.1"/>
    </source>
</evidence>
<dbReference type="VEuPathDB" id="ToxoDB:CSUI_011394"/>
<organism evidence="2 3">
    <name type="scientific">Cystoisospora suis</name>
    <dbReference type="NCBI Taxonomy" id="483139"/>
    <lineage>
        <taxon>Eukaryota</taxon>
        <taxon>Sar</taxon>
        <taxon>Alveolata</taxon>
        <taxon>Apicomplexa</taxon>
        <taxon>Conoidasida</taxon>
        <taxon>Coccidia</taxon>
        <taxon>Eucoccidiorida</taxon>
        <taxon>Eimeriorina</taxon>
        <taxon>Sarcocystidae</taxon>
        <taxon>Cystoisospora</taxon>
    </lineage>
</organism>